<gene>
    <name evidence="2" type="ORF">FEV09_05415</name>
</gene>
<evidence type="ECO:0000313" key="3">
    <source>
        <dbReference type="Proteomes" id="UP001152872"/>
    </source>
</evidence>
<dbReference type="Pfam" id="PF09366">
    <property type="entry name" value="DUF1997"/>
    <property type="match status" value="1"/>
</dbReference>
<dbReference type="InterPro" id="IPR018971">
    <property type="entry name" value="DUF1997"/>
</dbReference>
<feature type="region of interest" description="Disordered" evidence="1">
    <location>
        <begin position="1"/>
        <end position="82"/>
    </location>
</feature>
<dbReference type="RefSeq" id="WP_009626051.1">
    <property type="nucleotide sequence ID" value="NZ_VBTY01000029.1"/>
</dbReference>
<evidence type="ECO:0000256" key="1">
    <source>
        <dbReference type="SAM" id="MobiDB-lite"/>
    </source>
</evidence>
<dbReference type="AlphaFoldDB" id="A0A9X4RH22"/>
<reference evidence="2" key="1">
    <citation type="submission" date="2019-05" db="EMBL/GenBank/DDBJ databases">
        <title>Whole genome sequencing of Pseudanabaena catenata USMAC16.</title>
        <authorList>
            <person name="Khan Z."/>
            <person name="Omar W.M."/>
            <person name="Convey P."/>
            <person name="Merican F."/>
            <person name="Najimudin N."/>
        </authorList>
    </citation>
    <scope>NUCLEOTIDE SEQUENCE</scope>
    <source>
        <strain evidence="2">USMAC16</strain>
    </source>
</reference>
<name>A0A9X4RH22_9CYAN</name>
<proteinExistence type="predicted"/>
<accession>A0A9X4RH22</accession>
<comment type="caution">
    <text evidence="2">The sequence shown here is derived from an EMBL/GenBank/DDBJ whole genome shotgun (WGS) entry which is preliminary data.</text>
</comment>
<protein>
    <submittedName>
        <fullName evidence="2">DUF1997 domain-containing protein</fullName>
    </submittedName>
</protein>
<dbReference type="Proteomes" id="UP001152872">
    <property type="component" value="Unassembled WGS sequence"/>
</dbReference>
<organism evidence="2 3">
    <name type="scientific">Pseudanabaena catenata USMAC16</name>
    <dbReference type="NCBI Taxonomy" id="1855837"/>
    <lineage>
        <taxon>Bacteria</taxon>
        <taxon>Bacillati</taxon>
        <taxon>Cyanobacteriota</taxon>
        <taxon>Cyanophyceae</taxon>
        <taxon>Pseudanabaenales</taxon>
        <taxon>Pseudanabaenaceae</taxon>
        <taxon>Pseudanabaena</taxon>
    </lineage>
</organism>
<evidence type="ECO:0000313" key="2">
    <source>
        <dbReference type="EMBL" id="MDG3493992.1"/>
    </source>
</evidence>
<keyword evidence="3" id="KW-1185">Reference proteome</keyword>
<sequence>MQQEPIPSTANQDLSQESMEENDSDFLLTPEQEAAMMTTYGADTEDPRFELPDPDNPPDSDATAKSSLDSDRHPQMGDKAKSDKTAFHNNYVGYMDLFADKQTVMKYLDAHQGWFRRCAHPFKADPIGTTGYAMGVGQVGAMGFQVDARVGLDLLPPDENSTYRIVTIPIPNQPPQGYEVDFQAEMRLEEKTVDLQAGSASGGTAIMTSIEWDLDIVVSLQFPPFILRLSQDILQKTGDGVLGFVVKRVSKSLTAKVQDDFHRTHAIKVPKQIKLRR</sequence>
<dbReference type="EMBL" id="VBTY01000029">
    <property type="protein sequence ID" value="MDG3493992.1"/>
    <property type="molecule type" value="Genomic_DNA"/>
</dbReference>
<feature type="compositionally biased region" description="Polar residues" evidence="1">
    <location>
        <begin position="1"/>
        <end position="17"/>
    </location>
</feature>
<feature type="compositionally biased region" description="Basic and acidic residues" evidence="1">
    <location>
        <begin position="68"/>
        <end position="82"/>
    </location>
</feature>